<reference evidence="2 3" key="1">
    <citation type="submission" date="2019-06" db="EMBL/GenBank/DDBJ databases">
        <title>Whole genome shotgun sequence of Microbacterium testaceum NBRC 12675.</title>
        <authorList>
            <person name="Hosoyama A."/>
            <person name="Uohara A."/>
            <person name="Ohji S."/>
            <person name="Ichikawa N."/>
        </authorList>
    </citation>
    <scope>NUCLEOTIDE SEQUENCE [LARGE SCALE GENOMIC DNA]</scope>
    <source>
        <strain evidence="2 3">NBRC 12675</strain>
    </source>
</reference>
<dbReference type="AlphaFoldDB" id="A0A4Y3QLE8"/>
<evidence type="ECO:0000313" key="2">
    <source>
        <dbReference type="EMBL" id="GEB45769.1"/>
    </source>
</evidence>
<protein>
    <submittedName>
        <fullName evidence="2">Uncharacterized protein</fullName>
    </submittedName>
</protein>
<comment type="caution">
    <text evidence="2">The sequence shown here is derived from an EMBL/GenBank/DDBJ whole genome shotgun (WGS) entry which is preliminary data.</text>
</comment>
<gene>
    <name evidence="2" type="ORF">MTE01_17140</name>
</gene>
<organism evidence="2 3">
    <name type="scientific">Microbacterium testaceum</name>
    <name type="common">Aureobacterium testaceum</name>
    <name type="synonym">Brevibacterium testaceum</name>
    <dbReference type="NCBI Taxonomy" id="2033"/>
    <lineage>
        <taxon>Bacteria</taxon>
        <taxon>Bacillati</taxon>
        <taxon>Actinomycetota</taxon>
        <taxon>Actinomycetes</taxon>
        <taxon>Micrococcales</taxon>
        <taxon>Microbacteriaceae</taxon>
        <taxon>Microbacterium</taxon>
    </lineage>
</organism>
<accession>A0A4Y3QLE8</accession>
<evidence type="ECO:0000313" key="3">
    <source>
        <dbReference type="Proteomes" id="UP000319525"/>
    </source>
</evidence>
<dbReference type="EMBL" id="BJML01000004">
    <property type="protein sequence ID" value="GEB45769.1"/>
    <property type="molecule type" value="Genomic_DNA"/>
</dbReference>
<sequence>MSSKPPASTVPPATDTASELGASGRGIRIGGGVNAIRAQKRLLLGFLDADPGFGYTVVCEAPKRRGECRTRSHHAVTAAP</sequence>
<feature type="region of interest" description="Disordered" evidence="1">
    <location>
        <begin position="1"/>
        <end position="25"/>
    </location>
</feature>
<dbReference type="Proteomes" id="UP000319525">
    <property type="component" value="Unassembled WGS sequence"/>
</dbReference>
<proteinExistence type="predicted"/>
<name>A0A4Y3QLE8_MICTE</name>
<evidence type="ECO:0000256" key="1">
    <source>
        <dbReference type="SAM" id="MobiDB-lite"/>
    </source>
</evidence>